<evidence type="ECO:0000313" key="4">
    <source>
        <dbReference type="Proteomes" id="UP000198976"/>
    </source>
</evidence>
<dbReference type="InterPro" id="IPR008995">
    <property type="entry name" value="Mo/tungstate-bd_C_term_dom"/>
</dbReference>
<dbReference type="Pfam" id="PF03459">
    <property type="entry name" value="TOBE"/>
    <property type="match status" value="1"/>
</dbReference>
<keyword evidence="4" id="KW-1185">Reference proteome</keyword>
<dbReference type="InterPro" id="IPR005116">
    <property type="entry name" value="Transp-assoc_OB_typ1"/>
</dbReference>
<dbReference type="EMBL" id="LT629792">
    <property type="protein sequence ID" value="SDT88952.1"/>
    <property type="molecule type" value="Genomic_DNA"/>
</dbReference>
<dbReference type="Pfam" id="PF12728">
    <property type="entry name" value="HTH_17"/>
    <property type="match status" value="1"/>
</dbReference>
<protein>
    <submittedName>
        <fullName evidence="3">Molybdenum-pterin binding domain-containing protein</fullName>
    </submittedName>
</protein>
<dbReference type="Gene3D" id="2.40.50.100">
    <property type="match status" value="1"/>
</dbReference>
<reference evidence="3 4" key="1">
    <citation type="submission" date="2016-10" db="EMBL/GenBank/DDBJ databases">
        <authorList>
            <person name="Varghese N."/>
            <person name="Submissions S."/>
        </authorList>
    </citation>
    <scope>NUCLEOTIDE SEQUENCE [LARGE SCALE GENOMIC DNA]</scope>
    <source>
        <strain evidence="3 4">DSM 9169</strain>
    </source>
</reference>
<evidence type="ECO:0000313" key="3">
    <source>
        <dbReference type="EMBL" id="SDT88952.1"/>
    </source>
</evidence>
<accession>A0ABY0V631</accession>
<organism evidence="3 4">
    <name type="scientific">Schaalia radingae</name>
    <dbReference type="NCBI Taxonomy" id="131110"/>
    <lineage>
        <taxon>Bacteria</taxon>
        <taxon>Bacillati</taxon>
        <taxon>Actinomycetota</taxon>
        <taxon>Actinomycetes</taxon>
        <taxon>Actinomycetales</taxon>
        <taxon>Actinomycetaceae</taxon>
        <taxon>Schaalia</taxon>
    </lineage>
</organism>
<dbReference type="Gene3D" id="1.10.1660.10">
    <property type="match status" value="1"/>
</dbReference>
<feature type="domain" description="Transport-associated OB type 1" evidence="1">
    <location>
        <begin position="61"/>
        <end position="121"/>
    </location>
</feature>
<feature type="domain" description="Helix-turn-helix" evidence="2">
    <location>
        <begin position="3"/>
        <end position="49"/>
    </location>
</feature>
<proteinExistence type="predicted"/>
<gene>
    <name evidence="3" type="ORF">SAMN04489714_0598</name>
</gene>
<name>A0ABY0V631_9ACTO</name>
<dbReference type="SUPFAM" id="SSF46955">
    <property type="entry name" value="Putative DNA-binding domain"/>
    <property type="match status" value="1"/>
</dbReference>
<sequence>MNYRISEVSELLGVSDDTIRRWIDDGRIESAEGSSPREITGESLARYLMSTNNLSGSHTASSRNLLKGLVLEVESDKVMSQVVMQCGPFRVVSLISTEAVRDLDLKPGVIARAQIKATNVAIVK</sequence>
<dbReference type="NCBIfam" id="TIGR01764">
    <property type="entry name" value="excise"/>
    <property type="match status" value="1"/>
</dbReference>
<dbReference type="InterPro" id="IPR010093">
    <property type="entry name" value="SinI_DNA-bd"/>
</dbReference>
<dbReference type="Proteomes" id="UP000198976">
    <property type="component" value="Chromosome I"/>
</dbReference>
<evidence type="ECO:0000259" key="1">
    <source>
        <dbReference type="Pfam" id="PF03459"/>
    </source>
</evidence>
<dbReference type="InterPro" id="IPR009061">
    <property type="entry name" value="DNA-bd_dom_put_sf"/>
</dbReference>
<dbReference type="InterPro" id="IPR041657">
    <property type="entry name" value="HTH_17"/>
</dbReference>
<evidence type="ECO:0000259" key="2">
    <source>
        <dbReference type="Pfam" id="PF12728"/>
    </source>
</evidence>
<dbReference type="RefSeq" id="WP_058236836.1">
    <property type="nucleotide sequence ID" value="NZ_LT629792.1"/>
</dbReference>
<dbReference type="SUPFAM" id="SSF50331">
    <property type="entry name" value="MOP-like"/>
    <property type="match status" value="1"/>
</dbReference>